<feature type="region of interest" description="Disordered" evidence="5">
    <location>
        <begin position="768"/>
        <end position="838"/>
    </location>
</feature>
<evidence type="ECO:0000256" key="4">
    <source>
        <dbReference type="PROSITE-ProRule" id="PRU00221"/>
    </source>
</evidence>
<dbReference type="GeneID" id="20671437"/>
<accession>W4JS31</accession>
<evidence type="ECO:0000256" key="2">
    <source>
        <dbReference type="ARBA" id="ARBA00022574"/>
    </source>
</evidence>
<dbReference type="HOGENOM" id="CLU_002197_1_0_1"/>
<dbReference type="CDD" id="cd00200">
    <property type="entry name" value="WD40"/>
    <property type="match status" value="1"/>
</dbReference>
<evidence type="ECO:0000256" key="1">
    <source>
        <dbReference type="ARBA" id="ARBA00006917"/>
    </source>
</evidence>
<dbReference type="PROSITE" id="PS00678">
    <property type="entry name" value="WD_REPEATS_1"/>
    <property type="match status" value="1"/>
</dbReference>
<gene>
    <name evidence="6" type="ORF">HETIRDRAFT_328732</name>
</gene>
<dbReference type="PRINTS" id="PR00320">
    <property type="entry name" value="GPROTEINBRPT"/>
</dbReference>
<dbReference type="EMBL" id="KI925464">
    <property type="protein sequence ID" value="ETW76362.1"/>
    <property type="molecule type" value="Genomic_DNA"/>
</dbReference>
<dbReference type="InterPro" id="IPR019775">
    <property type="entry name" value="WD40_repeat_CS"/>
</dbReference>
<dbReference type="PANTHER" id="PTHR19862">
    <property type="entry name" value="WD REPEAT-CONTAINING PROTEIN 48"/>
    <property type="match status" value="1"/>
</dbReference>
<dbReference type="eggNOG" id="KOG0308">
    <property type="taxonomic scope" value="Eukaryota"/>
</dbReference>
<dbReference type="InterPro" id="IPR051246">
    <property type="entry name" value="WDR48"/>
</dbReference>
<feature type="compositionally biased region" description="Basic and acidic residues" evidence="5">
    <location>
        <begin position="556"/>
        <end position="572"/>
    </location>
</feature>
<dbReference type="InterPro" id="IPR001680">
    <property type="entry name" value="WD40_rpt"/>
</dbReference>
<feature type="region of interest" description="Disordered" evidence="5">
    <location>
        <begin position="135"/>
        <end position="160"/>
    </location>
</feature>
<keyword evidence="2 4" id="KW-0853">WD repeat</keyword>
<feature type="compositionally biased region" description="Basic and acidic residues" evidence="5">
    <location>
        <begin position="1159"/>
        <end position="1172"/>
    </location>
</feature>
<name>W4JS31_HETIT</name>
<keyword evidence="7" id="KW-1185">Reference proteome</keyword>
<feature type="repeat" description="WD" evidence="4">
    <location>
        <begin position="282"/>
        <end position="323"/>
    </location>
</feature>
<dbReference type="PROSITE" id="PS50082">
    <property type="entry name" value="WD_REPEATS_2"/>
    <property type="match status" value="4"/>
</dbReference>
<protein>
    <submittedName>
        <fullName evidence="6">Uncharacterized protein</fullName>
    </submittedName>
</protein>
<dbReference type="FunCoup" id="W4JS31">
    <property type="interactions" value="609"/>
</dbReference>
<dbReference type="InterPro" id="IPR036322">
    <property type="entry name" value="WD40_repeat_dom_sf"/>
</dbReference>
<feature type="compositionally biased region" description="Low complexity" evidence="5">
    <location>
        <begin position="541"/>
        <end position="550"/>
    </location>
</feature>
<dbReference type="KEGG" id="hir:HETIRDRAFT_328732"/>
<evidence type="ECO:0000313" key="6">
    <source>
        <dbReference type="EMBL" id="ETW76362.1"/>
    </source>
</evidence>
<evidence type="ECO:0000256" key="5">
    <source>
        <dbReference type="SAM" id="MobiDB-lite"/>
    </source>
</evidence>
<dbReference type="InterPro" id="IPR015943">
    <property type="entry name" value="WD40/YVTN_repeat-like_dom_sf"/>
</dbReference>
<dbReference type="InParanoid" id="W4JS31"/>
<dbReference type="CDD" id="cd17041">
    <property type="entry name" value="Ubl_WDR48"/>
    <property type="match status" value="1"/>
</dbReference>
<feature type="region of interest" description="Disordered" evidence="5">
    <location>
        <begin position="872"/>
        <end position="922"/>
    </location>
</feature>
<dbReference type="GO" id="GO:0043130">
    <property type="term" value="F:ubiquitin binding"/>
    <property type="evidence" value="ECO:0007669"/>
    <property type="project" value="TreeGrafter"/>
</dbReference>
<dbReference type="PANTHER" id="PTHR19862:SF14">
    <property type="entry name" value="WD REPEAT-CONTAINING PROTEIN 48"/>
    <property type="match status" value="1"/>
</dbReference>
<reference evidence="6 7" key="1">
    <citation type="journal article" date="2012" name="New Phytol.">
        <title>Insight into trade-off between wood decay and parasitism from the genome of a fungal forest pathogen.</title>
        <authorList>
            <person name="Olson A."/>
            <person name="Aerts A."/>
            <person name="Asiegbu F."/>
            <person name="Belbahri L."/>
            <person name="Bouzid O."/>
            <person name="Broberg A."/>
            <person name="Canback B."/>
            <person name="Coutinho P.M."/>
            <person name="Cullen D."/>
            <person name="Dalman K."/>
            <person name="Deflorio G."/>
            <person name="van Diepen L.T."/>
            <person name="Dunand C."/>
            <person name="Duplessis S."/>
            <person name="Durling M."/>
            <person name="Gonthier P."/>
            <person name="Grimwood J."/>
            <person name="Fossdal C.G."/>
            <person name="Hansson D."/>
            <person name="Henrissat B."/>
            <person name="Hietala A."/>
            <person name="Himmelstrand K."/>
            <person name="Hoffmeister D."/>
            <person name="Hogberg N."/>
            <person name="James T.Y."/>
            <person name="Karlsson M."/>
            <person name="Kohler A."/>
            <person name="Kues U."/>
            <person name="Lee Y.H."/>
            <person name="Lin Y.C."/>
            <person name="Lind M."/>
            <person name="Lindquist E."/>
            <person name="Lombard V."/>
            <person name="Lucas S."/>
            <person name="Lunden K."/>
            <person name="Morin E."/>
            <person name="Murat C."/>
            <person name="Park J."/>
            <person name="Raffaello T."/>
            <person name="Rouze P."/>
            <person name="Salamov A."/>
            <person name="Schmutz J."/>
            <person name="Solheim H."/>
            <person name="Stahlberg J."/>
            <person name="Velez H."/>
            <person name="de Vries R.P."/>
            <person name="Wiebenga A."/>
            <person name="Woodward S."/>
            <person name="Yakovlev I."/>
            <person name="Garbelotto M."/>
            <person name="Martin F."/>
            <person name="Grigoriev I.V."/>
            <person name="Stenlid J."/>
        </authorList>
    </citation>
    <scope>NUCLEOTIDE SEQUENCE [LARGE SCALE GENOMIC DNA]</scope>
    <source>
        <strain evidence="6 7">TC 32-1</strain>
    </source>
</reference>
<dbReference type="STRING" id="747525.W4JS31"/>
<organism evidence="6 7">
    <name type="scientific">Heterobasidion irregulare (strain TC 32-1)</name>
    <dbReference type="NCBI Taxonomy" id="747525"/>
    <lineage>
        <taxon>Eukaryota</taxon>
        <taxon>Fungi</taxon>
        <taxon>Dikarya</taxon>
        <taxon>Basidiomycota</taxon>
        <taxon>Agaricomycotina</taxon>
        <taxon>Agaricomycetes</taxon>
        <taxon>Russulales</taxon>
        <taxon>Bondarzewiaceae</taxon>
        <taxon>Heterobasidion</taxon>
        <taxon>Heterobasidion annosum species complex</taxon>
    </lineage>
</organism>
<evidence type="ECO:0000313" key="7">
    <source>
        <dbReference type="Proteomes" id="UP000030671"/>
    </source>
</evidence>
<dbReference type="Pfam" id="PF00400">
    <property type="entry name" value="WD40"/>
    <property type="match status" value="5"/>
</dbReference>
<dbReference type="SMART" id="SM00320">
    <property type="entry name" value="WD40"/>
    <property type="match status" value="6"/>
</dbReference>
<dbReference type="InterPro" id="IPR020472">
    <property type="entry name" value="WD40_PAC1"/>
</dbReference>
<keyword evidence="3" id="KW-0677">Repeat</keyword>
<feature type="repeat" description="WD" evidence="4">
    <location>
        <begin position="164"/>
        <end position="205"/>
    </location>
</feature>
<dbReference type="Pfam" id="PF11816">
    <property type="entry name" value="DUF3337"/>
    <property type="match status" value="1"/>
</dbReference>
<sequence>MRPRSRPPQAFSSYSPRVAGRFAHRRWDLLTGWGDDVIDEDVEEEDEIRSDGDILGDVKGSGKRRRPSVSDAQGAADARAAAELNWEIDPARWQDRKVRTRPSQFRQSAQAHTDWVNDILLCNYNQTVVSASSDGSVKAWNPHASQQSPGSSSTAAAVSDPVTVGTHRDYVRCLAQSREQKYIVSGSFDRTIKLWDLSRSTTSLSSLSSTSSLSSSSPSAYAPAPARGAAPLMTLSPPDAAGPKASVYALAVDPLGHTIAAGGPERVVRLWDPRAGKRIGKLVGHTDNIRAMVVSEDARYLLTASADASIKLWSLASQRCLHTFMHHTDSVWSLHSTHPSLEVFYSGDRSGYVCRVDVEGCAQIAEGECVVLCRDADSGPDGGFDGGAGGYGGGYSGGSTDGGRGGAGVNKIVAMDDGLVWTASGSSSLRRWRAPPRRAVRAAAMAFAFAPELEQEHEPDVEPDVDVECSPDLDVGAHAGGATTWYGLPFASLVRLASPHDAFAPYSPLTGAGGAGTGARARDADVATLYSAASVLSVPRGPAPALALGAPPSPRGDYEHEHEEGHGGEEGSPHGAARRSGRAEFEQREVCGDAVPLCGAPDAVIAGERGLVRAIVLNDRVHALTVDTATEVRVWDLVRGVCVGAFLREDLDGADGERGGSTASGGSASGSGVVGRERERSPREALEIVRERIEGEAVVMPWSTVDTKIGVLTVHVDEKCFDAELYADEVRIGSDRHYGEEHRLNLGRWVLRNLFINFIREEQRAYTRRVRGTDGSQRGGSPPPLPQHTHTHTHTHSHSHVHMHGTVPPSRRRSSSTSSKQSVSAPSPSPSPSHTAVFSSPTLIPAVTPSIPWSSSASPLLTPKIPLYQPLSPIQQSPSAASAPANDATPVAGHRHGHSKTQTDASTTPVAHAPHKEQHDYFTVRVRRPSVSSGAAAVADVDDFSGWGGPGGKLTDAPATPTAGGLMGRLKNIGKISKRPPSEAGPATPRPTTSGTDQDVLAPGPTVRTPAQAVLASALNPPTSADNPTLPLNPAMPVMVQEEASPDWTVVYFGSVSSTGADVRALEEALPVWLLEFLLLGKAPAPPVTKIGFVLLPYQSKEPDAERLPELLNTAQSKLTASRFLRVRKLTAHVQDKIDKMAGGLGVASSATSPRTSPRARDADGGHARPRPDETWEILCNDVVLPLDMTLAAVRQFVWRQAAELTMHYRRKRQEPVPLGLSPNL</sequence>
<dbReference type="RefSeq" id="XP_009551281.1">
    <property type="nucleotide sequence ID" value="XM_009552986.1"/>
</dbReference>
<feature type="region of interest" description="Disordered" evidence="5">
    <location>
        <begin position="541"/>
        <end position="584"/>
    </location>
</feature>
<feature type="compositionally biased region" description="Basic residues" evidence="5">
    <location>
        <begin position="789"/>
        <end position="803"/>
    </location>
</feature>
<dbReference type="Gene3D" id="2.130.10.10">
    <property type="entry name" value="YVTN repeat-like/Quinoprotein amine dehydrogenase"/>
    <property type="match status" value="2"/>
</dbReference>
<feature type="compositionally biased region" description="Low complexity" evidence="5">
    <location>
        <begin position="872"/>
        <end position="885"/>
    </location>
</feature>
<feature type="compositionally biased region" description="Low complexity" evidence="5">
    <location>
        <begin position="804"/>
        <end position="826"/>
    </location>
</feature>
<feature type="repeat" description="WD" evidence="4">
    <location>
        <begin position="240"/>
        <end position="281"/>
    </location>
</feature>
<dbReference type="PROSITE" id="PS50294">
    <property type="entry name" value="WD_REPEATS_REGION"/>
    <property type="match status" value="3"/>
</dbReference>
<dbReference type="SUPFAM" id="SSF50978">
    <property type="entry name" value="WD40 repeat-like"/>
    <property type="match status" value="1"/>
</dbReference>
<proteinExistence type="inferred from homology"/>
<feature type="repeat" description="WD" evidence="4">
    <location>
        <begin position="109"/>
        <end position="141"/>
    </location>
</feature>
<dbReference type="AlphaFoldDB" id="W4JS31"/>
<feature type="compositionally biased region" description="Polar residues" evidence="5">
    <location>
        <begin position="143"/>
        <end position="156"/>
    </location>
</feature>
<feature type="region of interest" description="Disordered" evidence="5">
    <location>
        <begin position="1145"/>
        <end position="1172"/>
    </location>
</feature>
<feature type="compositionally biased region" description="Polar residues" evidence="5">
    <location>
        <begin position="900"/>
        <end position="909"/>
    </location>
</feature>
<dbReference type="GO" id="GO:0000724">
    <property type="term" value="P:double-strand break repair via homologous recombination"/>
    <property type="evidence" value="ECO:0007669"/>
    <property type="project" value="TreeGrafter"/>
</dbReference>
<feature type="region of interest" description="Disordered" evidence="5">
    <location>
        <begin position="974"/>
        <end position="1005"/>
    </location>
</feature>
<dbReference type="Proteomes" id="UP000030671">
    <property type="component" value="Unassembled WGS sequence"/>
</dbReference>
<feature type="region of interest" description="Disordered" evidence="5">
    <location>
        <begin position="42"/>
        <end position="77"/>
    </location>
</feature>
<evidence type="ECO:0000256" key="3">
    <source>
        <dbReference type="ARBA" id="ARBA00022737"/>
    </source>
</evidence>
<dbReference type="OrthoDB" id="2421129at2759"/>
<feature type="region of interest" description="Disordered" evidence="5">
    <location>
        <begin position="653"/>
        <end position="680"/>
    </location>
</feature>
<comment type="similarity">
    <text evidence="1">Belongs to the WD repeat WDR48 family.</text>
</comment>
<dbReference type="InterPro" id="IPR021772">
    <property type="entry name" value="WDR48/Bun107"/>
</dbReference>